<name>A0A1Q9CSP7_SYMMI</name>
<sequence length="183" mass="19997">MNLQVSGPYADFAGSYRKGDLIEYHSSTHREWLPAQIIDADAEGLGAKADKGTKEPLFFEAGNLDRSRRAGDDRAPAEGVAGPCASRCASLPTTEPVCWPRRNARSVSLASTGRQPGAFPSPPHGSGGLYARAGPEPRAKLICTREAKPESQRGRCCNRRPLMQLYTANSVFLHHDRCWQKHP</sequence>
<gene>
    <name evidence="1" type="ORF">AK812_SmicGene33008</name>
</gene>
<dbReference type="Proteomes" id="UP000186817">
    <property type="component" value="Unassembled WGS sequence"/>
</dbReference>
<protein>
    <submittedName>
        <fullName evidence="1">Uncharacterized protein</fullName>
    </submittedName>
</protein>
<keyword evidence="2" id="KW-1185">Reference proteome</keyword>
<comment type="caution">
    <text evidence="1">The sequence shown here is derived from an EMBL/GenBank/DDBJ whole genome shotgun (WGS) entry which is preliminary data.</text>
</comment>
<reference evidence="1 2" key="1">
    <citation type="submission" date="2016-02" db="EMBL/GenBank/DDBJ databases">
        <title>Genome analysis of coral dinoflagellate symbionts highlights evolutionary adaptations to a symbiotic lifestyle.</title>
        <authorList>
            <person name="Aranda M."/>
            <person name="Li Y."/>
            <person name="Liew Y.J."/>
            <person name="Baumgarten S."/>
            <person name="Simakov O."/>
            <person name="Wilson M."/>
            <person name="Piel J."/>
            <person name="Ashoor H."/>
            <person name="Bougouffa S."/>
            <person name="Bajic V.B."/>
            <person name="Ryu T."/>
            <person name="Ravasi T."/>
            <person name="Bayer T."/>
            <person name="Micklem G."/>
            <person name="Kim H."/>
            <person name="Bhak J."/>
            <person name="Lajeunesse T.C."/>
            <person name="Voolstra C.R."/>
        </authorList>
    </citation>
    <scope>NUCLEOTIDE SEQUENCE [LARGE SCALE GENOMIC DNA]</scope>
    <source>
        <strain evidence="1 2">CCMP2467</strain>
    </source>
</reference>
<evidence type="ECO:0000313" key="1">
    <source>
        <dbReference type="EMBL" id="OLP85943.1"/>
    </source>
</evidence>
<organism evidence="1 2">
    <name type="scientific">Symbiodinium microadriaticum</name>
    <name type="common">Dinoflagellate</name>
    <name type="synonym">Zooxanthella microadriatica</name>
    <dbReference type="NCBI Taxonomy" id="2951"/>
    <lineage>
        <taxon>Eukaryota</taxon>
        <taxon>Sar</taxon>
        <taxon>Alveolata</taxon>
        <taxon>Dinophyceae</taxon>
        <taxon>Suessiales</taxon>
        <taxon>Symbiodiniaceae</taxon>
        <taxon>Symbiodinium</taxon>
    </lineage>
</organism>
<dbReference type="EMBL" id="LSRX01000946">
    <property type="protein sequence ID" value="OLP85943.1"/>
    <property type="molecule type" value="Genomic_DNA"/>
</dbReference>
<evidence type="ECO:0000313" key="2">
    <source>
        <dbReference type="Proteomes" id="UP000186817"/>
    </source>
</evidence>
<accession>A0A1Q9CSP7</accession>
<dbReference type="AlphaFoldDB" id="A0A1Q9CSP7"/>
<proteinExistence type="predicted"/>